<evidence type="ECO:0000313" key="5">
    <source>
        <dbReference type="Proteomes" id="UP001431656"/>
    </source>
</evidence>
<name>A0AAN0KHI3_9ACTN</name>
<sequence length="606" mass="66990">MRSSSSAQRQTELSDVFYLILRRMRFPLLLVIGVYTFCTAGLALIPGTDPLTGRPSPPLTIFDAFYVVSFTSTTIGFGEVPHPYNALQRMWMTLTIYTSVAAWSYSLVNVLALLQDKGFQNAVKIARFTRRVNQIRTPFYIVCGIGETGRMVCHGLDHLGLRFIAIELNDARLQELRMDEFGVDPPTVVADAKDPLLLQQAGLMNSNCKGVVALTDDDPTNQAIAVNVRLLAPRVPVLARIRDVETETHIGVFGGDLVINPFEQFAESLAAAITAPQRHRLRNLITGLPGQAIVPIAAPPKGHWIMCGYGRFGHMMVEELRAAGMSLSVIDERHYGEPGVDIKGTGTRSEDLKAAGIAHAVGLVAGNASDPKNLSIAVTARALNHDIYVVVRQNQLKNTPLIEAFDEDLLMVPSQIVAREFLARITTPLLNRFLRLIPQHNETECAQLYEQLSQLDPGRHPELWDLAISEQRAPALADLICGGGRFTTGHLRANPFDRGRRMSMVVLLVRRANKNIQLPDDHFVLRVGDRVLLAGSPVAKRHLELTLHDSNALHYVVTGQESRGGSLWRWLTRKNPPPIMPLPGPDDDLPPLKRTNVLYEDDSPGK</sequence>
<feature type="domain" description="RCK N-terminal" evidence="3">
    <location>
        <begin position="137"/>
        <end position="259"/>
    </location>
</feature>
<dbReference type="PANTHER" id="PTHR43833">
    <property type="entry name" value="POTASSIUM CHANNEL PROTEIN 2-RELATED-RELATED"/>
    <property type="match status" value="1"/>
</dbReference>
<accession>A0AAN0KHI3</accession>
<dbReference type="EMBL" id="AP028056">
    <property type="protein sequence ID" value="BEH01785.1"/>
    <property type="molecule type" value="Genomic_DNA"/>
</dbReference>
<dbReference type="Pfam" id="PF02254">
    <property type="entry name" value="TrkA_N"/>
    <property type="match status" value="2"/>
</dbReference>
<organism evidence="4 5">
    <name type="scientific">Brooklawnia propionicigenes</name>
    <dbReference type="NCBI Taxonomy" id="3041175"/>
    <lineage>
        <taxon>Bacteria</taxon>
        <taxon>Bacillati</taxon>
        <taxon>Actinomycetota</taxon>
        <taxon>Actinomycetes</taxon>
        <taxon>Propionibacteriales</taxon>
        <taxon>Propionibacteriaceae</taxon>
        <taxon>Brooklawnia</taxon>
    </lineage>
</organism>
<protein>
    <recommendedName>
        <fullName evidence="3">RCK N-terminal domain-containing protein</fullName>
    </recommendedName>
</protein>
<dbReference type="InterPro" id="IPR036721">
    <property type="entry name" value="RCK_C_sf"/>
</dbReference>
<dbReference type="Proteomes" id="UP001431656">
    <property type="component" value="Chromosome"/>
</dbReference>
<gene>
    <name evidence="4" type="ORF">brsh051_10660</name>
</gene>
<dbReference type="Gene3D" id="3.40.50.720">
    <property type="entry name" value="NAD(P)-binding Rossmann-like Domain"/>
    <property type="match status" value="2"/>
</dbReference>
<evidence type="ECO:0000313" key="4">
    <source>
        <dbReference type="EMBL" id="BEH01785.1"/>
    </source>
</evidence>
<dbReference type="AlphaFoldDB" id="A0AAN0KHI3"/>
<evidence type="ECO:0000256" key="2">
    <source>
        <dbReference type="SAM" id="Phobius"/>
    </source>
</evidence>
<dbReference type="GO" id="GO:0006813">
    <property type="term" value="P:potassium ion transport"/>
    <property type="evidence" value="ECO:0007669"/>
    <property type="project" value="InterPro"/>
</dbReference>
<feature type="transmembrane region" description="Helical" evidence="2">
    <location>
        <begin position="59"/>
        <end position="78"/>
    </location>
</feature>
<dbReference type="InterPro" id="IPR050721">
    <property type="entry name" value="Trk_Ktr_HKT_K-transport"/>
</dbReference>
<dbReference type="Gene3D" id="1.10.287.70">
    <property type="match status" value="1"/>
</dbReference>
<dbReference type="SUPFAM" id="SSF116726">
    <property type="entry name" value="TrkA C-terminal domain-like"/>
    <property type="match status" value="1"/>
</dbReference>
<keyword evidence="2" id="KW-0472">Membrane</keyword>
<dbReference type="SUPFAM" id="SSF81324">
    <property type="entry name" value="Voltage-gated potassium channels"/>
    <property type="match status" value="1"/>
</dbReference>
<keyword evidence="5" id="KW-1185">Reference proteome</keyword>
<reference evidence="4" key="1">
    <citation type="journal article" date="2024" name="Int. J. Syst. Evol. Microbiol.">
        <title>Brooklawnia propionicigenes sp. nov., a facultatively anaerobic, propionate-producing bacterium isolated from a methanogenic reactor treating waste from cattle farms.</title>
        <authorList>
            <person name="Akita Y."/>
            <person name="Ueki A."/>
            <person name="Tonouchi A."/>
            <person name="Sugawara Y."/>
            <person name="Honma S."/>
            <person name="Kaku N."/>
            <person name="Ueki K."/>
        </authorList>
    </citation>
    <scope>NUCLEOTIDE SEQUENCE</scope>
    <source>
        <strain evidence="4">SH051</strain>
    </source>
</reference>
<keyword evidence="2" id="KW-0812">Transmembrane</keyword>
<dbReference type="PROSITE" id="PS51201">
    <property type="entry name" value="RCK_N"/>
    <property type="match status" value="1"/>
</dbReference>
<dbReference type="InterPro" id="IPR036291">
    <property type="entry name" value="NAD(P)-bd_dom_sf"/>
</dbReference>
<dbReference type="InterPro" id="IPR003148">
    <property type="entry name" value="RCK_N"/>
</dbReference>
<keyword evidence="2" id="KW-1133">Transmembrane helix</keyword>
<proteinExistence type="predicted"/>
<dbReference type="SUPFAM" id="SSF51735">
    <property type="entry name" value="NAD(P)-binding Rossmann-fold domains"/>
    <property type="match status" value="2"/>
</dbReference>
<evidence type="ECO:0000259" key="3">
    <source>
        <dbReference type="PROSITE" id="PS51201"/>
    </source>
</evidence>
<feature type="region of interest" description="Disordered" evidence="1">
    <location>
        <begin position="578"/>
        <end position="606"/>
    </location>
</feature>
<feature type="transmembrane region" description="Helical" evidence="2">
    <location>
        <begin position="90"/>
        <end position="114"/>
    </location>
</feature>
<evidence type="ECO:0000256" key="1">
    <source>
        <dbReference type="SAM" id="MobiDB-lite"/>
    </source>
</evidence>
<feature type="transmembrane region" description="Helical" evidence="2">
    <location>
        <begin position="26"/>
        <end position="47"/>
    </location>
</feature>
<dbReference type="KEGG" id="broo:brsh051_10660"/>